<dbReference type="EMBL" id="DSKP01000061">
    <property type="protein sequence ID" value="HEB48495.1"/>
    <property type="molecule type" value="Genomic_DNA"/>
</dbReference>
<dbReference type="PROSITE" id="PS51710">
    <property type="entry name" value="G_OBG"/>
    <property type="match status" value="1"/>
</dbReference>
<dbReference type="InterPro" id="IPR005225">
    <property type="entry name" value="Small_GTP-bd"/>
</dbReference>
<dbReference type="PRINTS" id="PR00326">
    <property type="entry name" value="GTP1OBG"/>
</dbReference>
<gene>
    <name evidence="3" type="ORF">ENP77_01710</name>
</gene>
<evidence type="ECO:0000256" key="1">
    <source>
        <dbReference type="ARBA" id="ARBA00022741"/>
    </source>
</evidence>
<dbReference type="NCBIfam" id="TIGR00231">
    <property type="entry name" value="small_GTP"/>
    <property type="match status" value="1"/>
</dbReference>
<reference evidence="3" key="1">
    <citation type="journal article" date="2020" name="mSystems">
        <title>Genome- and Community-Level Interaction Insights into Carbon Utilization and Element Cycling Functions of Hydrothermarchaeota in Hydrothermal Sediment.</title>
        <authorList>
            <person name="Zhou Z."/>
            <person name="Liu Y."/>
            <person name="Xu W."/>
            <person name="Pan J."/>
            <person name="Luo Z.H."/>
            <person name="Li M."/>
        </authorList>
    </citation>
    <scope>NUCLEOTIDE SEQUENCE [LARGE SCALE GENOMIC DNA]</scope>
    <source>
        <strain evidence="3">SpSt-25</strain>
    </source>
</reference>
<organism evidence="3">
    <name type="scientific">Thermofilum pendens</name>
    <dbReference type="NCBI Taxonomy" id="2269"/>
    <lineage>
        <taxon>Archaea</taxon>
        <taxon>Thermoproteota</taxon>
        <taxon>Thermoprotei</taxon>
        <taxon>Thermofilales</taxon>
        <taxon>Thermofilaceae</taxon>
        <taxon>Thermofilum</taxon>
    </lineage>
</organism>
<dbReference type="Pfam" id="PF01926">
    <property type="entry name" value="MMR_HSR1"/>
    <property type="match status" value="1"/>
</dbReference>
<dbReference type="SUPFAM" id="SSF52540">
    <property type="entry name" value="P-loop containing nucleoside triphosphate hydrolases"/>
    <property type="match status" value="1"/>
</dbReference>
<dbReference type="AlphaFoldDB" id="A0A7C1T1E4"/>
<dbReference type="PANTHER" id="PTHR45759">
    <property type="entry name" value="NUCLEOLAR GTP-BINDING PROTEIN 1"/>
    <property type="match status" value="1"/>
</dbReference>
<dbReference type="InterPro" id="IPR027417">
    <property type="entry name" value="P-loop_NTPase"/>
</dbReference>
<dbReference type="InterPro" id="IPR031167">
    <property type="entry name" value="G_OBG"/>
</dbReference>
<name>A0A7C1T1E4_THEPE</name>
<accession>A0A7C1T1E4</accession>
<dbReference type="Pfam" id="PF17835">
    <property type="entry name" value="NOG1_N"/>
    <property type="match status" value="1"/>
</dbReference>
<protein>
    <submittedName>
        <fullName evidence="3">GTP-binding protein</fullName>
    </submittedName>
</protein>
<dbReference type="InterPro" id="IPR041623">
    <property type="entry name" value="NOG1_N"/>
</dbReference>
<dbReference type="Gene3D" id="3.40.50.300">
    <property type="entry name" value="P-loop containing nucleotide triphosphate hydrolases"/>
    <property type="match status" value="1"/>
</dbReference>
<feature type="domain" description="OBG-type G" evidence="2">
    <location>
        <begin position="167"/>
        <end position="332"/>
    </location>
</feature>
<dbReference type="CDD" id="cd01897">
    <property type="entry name" value="NOG"/>
    <property type="match status" value="1"/>
</dbReference>
<comment type="caution">
    <text evidence="3">The sequence shown here is derived from an EMBL/GenBank/DDBJ whole genome shotgun (WGS) entry which is preliminary data.</text>
</comment>
<evidence type="ECO:0000259" key="2">
    <source>
        <dbReference type="PROSITE" id="PS51710"/>
    </source>
</evidence>
<evidence type="ECO:0000313" key="3">
    <source>
        <dbReference type="EMBL" id="HEB48495.1"/>
    </source>
</evidence>
<proteinExistence type="predicted"/>
<sequence length="344" mass="38526">MQEMSFRGLKVPPSSDELFERAVRACREASQAGGRSSLDRAKKRYIRCVRSSSSLVVSSLREIYKTSPYIERLHPFYRELCSIAFDVDTYRLCLSRVRSVERIVRRVALDSIQGVKAATEKKEAVRARRSFFGRLGSLLESLDDCLKLLREAALRMKEFPEVNTEVPSVIIAGAPNVGKSSLLRALTRAKPEVKPYPFTTKSLILGMLDLGVVSVQLIDTPGLLDTPLEEKSKIERQAILALRHLSDAVVFVADPTETCGFPLDFQRKVFVQVADLVKGAPVLLVANKLDIASEEHLRAFEEAFENPEYLAVSAEKKINLDKLVDKLRLRLRSSAKWGSLFPSS</sequence>
<dbReference type="InterPro" id="IPR006073">
    <property type="entry name" value="GTP-bd"/>
</dbReference>
<keyword evidence="1" id="KW-0547">Nucleotide-binding</keyword>
<dbReference type="GO" id="GO:0005525">
    <property type="term" value="F:GTP binding"/>
    <property type="evidence" value="ECO:0007669"/>
    <property type="project" value="InterPro"/>
</dbReference>
<dbReference type="Gene3D" id="1.20.120.1190">
    <property type="match status" value="1"/>
</dbReference>